<dbReference type="InterPro" id="IPR027417">
    <property type="entry name" value="P-loop_NTPase"/>
</dbReference>
<dbReference type="GO" id="GO:0005524">
    <property type="term" value="F:ATP binding"/>
    <property type="evidence" value="ECO:0007669"/>
    <property type="project" value="UniProtKB-KW"/>
</dbReference>
<dbReference type="Gene3D" id="3.40.50.300">
    <property type="entry name" value="P-loop containing nucleotide triphosphate hydrolases"/>
    <property type="match status" value="1"/>
</dbReference>
<comment type="caution">
    <text evidence="11">The sequence shown here is derived from an EMBL/GenBank/DDBJ whole genome shotgun (WGS) entry which is preliminary data.</text>
</comment>
<evidence type="ECO:0000256" key="10">
    <source>
        <dbReference type="ARBA" id="ARBA00032441"/>
    </source>
</evidence>
<dbReference type="AlphaFoldDB" id="A0A2H0TZJ1"/>
<dbReference type="NCBIfam" id="TIGR00150">
    <property type="entry name" value="T6A_YjeE"/>
    <property type="match status" value="1"/>
</dbReference>
<dbReference type="InterPro" id="IPR003442">
    <property type="entry name" value="T6A_TsaE"/>
</dbReference>
<reference evidence="12" key="1">
    <citation type="submission" date="2017-09" db="EMBL/GenBank/DDBJ databases">
        <title>Depth-based differentiation of microbial function through sediment-hosted aquifers and enrichment of novel symbionts in the deep terrestrial subsurface.</title>
        <authorList>
            <person name="Probst A.J."/>
            <person name="Ladd B."/>
            <person name="Jarett J.K."/>
            <person name="Geller-Mcgrath D.E."/>
            <person name="Sieber C.M.K."/>
            <person name="Emerson J.B."/>
            <person name="Anantharaman K."/>
            <person name="Thomas B.C."/>
            <person name="Malmstrom R."/>
            <person name="Stieglmeier M."/>
            <person name="Klingl A."/>
            <person name="Woyke T."/>
            <person name="Ryan C.M."/>
            <person name="Banfield J.F."/>
        </authorList>
    </citation>
    <scope>NUCLEOTIDE SEQUENCE [LARGE SCALE GENOMIC DNA]</scope>
</reference>
<evidence type="ECO:0000256" key="3">
    <source>
        <dbReference type="ARBA" id="ARBA00019010"/>
    </source>
</evidence>
<dbReference type="PANTHER" id="PTHR33540">
    <property type="entry name" value="TRNA THREONYLCARBAMOYLADENOSINE BIOSYNTHESIS PROTEIN TSAE"/>
    <property type="match status" value="1"/>
</dbReference>
<keyword evidence="5" id="KW-0819">tRNA processing</keyword>
<dbReference type="Pfam" id="PF02367">
    <property type="entry name" value="TsaE"/>
    <property type="match status" value="1"/>
</dbReference>
<dbReference type="Proteomes" id="UP000230852">
    <property type="component" value="Unassembled WGS sequence"/>
</dbReference>
<keyword evidence="8" id="KW-0067">ATP-binding</keyword>
<evidence type="ECO:0000256" key="6">
    <source>
        <dbReference type="ARBA" id="ARBA00022723"/>
    </source>
</evidence>
<dbReference type="GO" id="GO:0016740">
    <property type="term" value="F:transferase activity"/>
    <property type="evidence" value="ECO:0007669"/>
    <property type="project" value="UniProtKB-KW"/>
</dbReference>
<gene>
    <name evidence="11" type="ORF">COU28_00490</name>
</gene>
<dbReference type="SUPFAM" id="SSF52540">
    <property type="entry name" value="P-loop containing nucleoside triphosphate hydrolases"/>
    <property type="match status" value="1"/>
</dbReference>
<keyword evidence="9" id="KW-0460">Magnesium</keyword>
<dbReference type="GO" id="GO:0005737">
    <property type="term" value="C:cytoplasm"/>
    <property type="evidence" value="ECO:0007669"/>
    <property type="project" value="UniProtKB-SubCell"/>
</dbReference>
<evidence type="ECO:0000256" key="2">
    <source>
        <dbReference type="ARBA" id="ARBA00007599"/>
    </source>
</evidence>
<dbReference type="GO" id="GO:0046872">
    <property type="term" value="F:metal ion binding"/>
    <property type="evidence" value="ECO:0007669"/>
    <property type="project" value="UniProtKB-KW"/>
</dbReference>
<protein>
    <recommendedName>
        <fullName evidence="3">tRNA threonylcarbamoyladenosine biosynthesis protein TsaE</fullName>
    </recommendedName>
    <alternativeName>
        <fullName evidence="10">t(6)A37 threonylcarbamoyladenosine biosynthesis protein TsaE</fullName>
    </alternativeName>
</protein>
<comment type="subcellular location">
    <subcellularLocation>
        <location evidence="1">Cytoplasm</location>
    </subcellularLocation>
</comment>
<sequence length="147" mass="16372">MKYTTNTTEEMITIGEKIASKLTGGDVILLQGELGAGKTTMSKGIAKGLGISDDIVSPTFTLMNVYEIQNPKSKIQNLIHIDTYRLESEDNLIEIGVEDYLGQANIVTIIEWPEKIQELIKDKKTIEISIVKQDDNSREISITPNIF</sequence>
<organism evidence="11 12">
    <name type="scientific">Candidatus Magasanikbacteria bacterium CG10_big_fil_rev_8_21_14_0_10_36_16</name>
    <dbReference type="NCBI Taxonomy" id="1974645"/>
    <lineage>
        <taxon>Bacteria</taxon>
        <taxon>Candidatus Magasanikiibacteriota</taxon>
    </lineage>
</organism>
<name>A0A2H0TZJ1_9BACT</name>
<evidence type="ECO:0000313" key="12">
    <source>
        <dbReference type="Proteomes" id="UP000230852"/>
    </source>
</evidence>
<evidence type="ECO:0000256" key="5">
    <source>
        <dbReference type="ARBA" id="ARBA00022694"/>
    </source>
</evidence>
<keyword evidence="11" id="KW-0808">Transferase</keyword>
<accession>A0A2H0TZJ1</accession>
<proteinExistence type="inferred from homology"/>
<evidence type="ECO:0000256" key="9">
    <source>
        <dbReference type="ARBA" id="ARBA00022842"/>
    </source>
</evidence>
<evidence type="ECO:0000256" key="8">
    <source>
        <dbReference type="ARBA" id="ARBA00022840"/>
    </source>
</evidence>
<evidence type="ECO:0000256" key="4">
    <source>
        <dbReference type="ARBA" id="ARBA00022490"/>
    </source>
</evidence>
<keyword evidence="6" id="KW-0479">Metal-binding</keyword>
<keyword evidence="7" id="KW-0547">Nucleotide-binding</keyword>
<keyword evidence="4" id="KW-0963">Cytoplasm</keyword>
<dbReference type="GO" id="GO:0002949">
    <property type="term" value="P:tRNA threonylcarbamoyladenosine modification"/>
    <property type="evidence" value="ECO:0007669"/>
    <property type="project" value="InterPro"/>
</dbReference>
<evidence type="ECO:0000256" key="1">
    <source>
        <dbReference type="ARBA" id="ARBA00004496"/>
    </source>
</evidence>
<comment type="similarity">
    <text evidence="2">Belongs to the TsaE family.</text>
</comment>
<dbReference type="EMBL" id="PFBU01000008">
    <property type="protein sequence ID" value="PIR78640.1"/>
    <property type="molecule type" value="Genomic_DNA"/>
</dbReference>
<evidence type="ECO:0000313" key="11">
    <source>
        <dbReference type="EMBL" id="PIR78640.1"/>
    </source>
</evidence>
<evidence type="ECO:0000256" key="7">
    <source>
        <dbReference type="ARBA" id="ARBA00022741"/>
    </source>
</evidence>
<dbReference type="PANTHER" id="PTHR33540:SF2">
    <property type="entry name" value="TRNA THREONYLCARBAMOYLADENOSINE BIOSYNTHESIS PROTEIN TSAE"/>
    <property type="match status" value="1"/>
</dbReference>